<evidence type="ECO:0000313" key="1">
    <source>
        <dbReference type="EnsemblPlants" id="PGSC0003DMT400086188"/>
    </source>
</evidence>
<dbReference type="AlphaFoldDB" id="M1DB69"/>
<name>M1DB69_SOLTU</name>
<protein>
    <submittedName>
        <fullName evidence="1">Uncharacterized protein</fullName>
    </submittedName>
</protein>
<reference evidence="1" key="2">
    <citation type="submission" date="2015-06" db="UniProtKB">
        <authorList>
            <consortium name="EnsemblPlants"/>
        </authorList>
    </citation>
    <scope>IDENTIFICATION</scope>
    <source>
        <strain evidence="1">DM1-3 516 R44</strain>
    </source>
</reference>
<dbReference type="PaxDb" id="4113-PGSC0003DMT400086188"/>
<reference evidence="2" key="1">
    <citation type="journal article" date="2011" name="Nature">
        <title>Genome sequence and analysis of the tuber crop potato.</title>
        <authorList>
            <consortium name="The Potato Genome Sequencing Consortium"/>
        </authorList>
    </citation>
    <scope>NUCLEOTIDE SEQUENCE [LARGE SCALE GENOMIC DNA]</scope>
    <source>
        <strain evidence="2">cv. DM1-3 516 R44</strain>
    </source>
</reference>
<evidence type="ECO:0000313" key="2">
    <source>
        <dbReference type="Proteomes" id="UP000011115"/>
    </source>
</evidence>
<dbReference type="EnsemblPlants" id="PGSC0003DMT400086188">
    <property type="protein sequence ID" value="PGSC0003DMT400086188"/>
    <property type="gene ID" value="PGSC0003DMG400035759"/>
</dbReference>
<dbReference type="HOGENOM" id="CLU_2403857_0_0_1"/>
<organism evidence="1 2">
    <name type="scientific">Solanum tuberosum</name>
    <name type="common">Potato</name>
    <dbReference type="NCBI Taxonomy" id="4113"/>
    <lineage>
        <taxon>Eukaryota</taxon>
        <taxon>Viridiplantae</taxon>
        <taxon>Streptophyta</taxon>
        <taxon>Embryophyta</taxon>
        <taxon>Tracheophyta</taxon>
        <taxon>Spermatophyta</taxon>
        <taxon>Magnoliopsida</taxon>
        <taxon>eudicotyledons</taxon>
        <taxon>Gunneridae</taxon>
        <taxon>Pentapetalae</taxon>
        <taxon>asterids</taxon>
        <taxon>lamiids</taxon>
        <taxon>Solanales</taxon>
        <taxon>Solanaceae</taxon>
        <taxon>Solanoideae</taxon>
        <taxon>Solaneae</taxon>
        <taxon>Solanum</taxon>
    </lineage>
</organism>
<dbReference type="OMA" id="HINVMER"/>
<dbReference type="InParanoid" id="M1DB69"/>
<keyword evidence="2" id="KW-1185">Reference proteome</keyword>
<dbReference type="Proteomes" id="UP000011115">
    <property type="component" value="Unassembled WGS sequence"/>
</dbReference>
<accession>M1DB69</accession>
<sequence length="93" mass="10452">MAEGTRMRSMDKKLDPYDELLLELRNGQQNLTATQHGIQGTLYLLLEHINVMERANHSAALVGIADQLGDSPFGVIHRRLSPTFRIVVLWVIG</sequence>
<proteinExistence type="predicted"/>
<dbReference type="Gramene" id="PGSC0003DMT400086188">
    <property type="protein sequence ID" value="PGSC0003DMT400086188"/>
    <property type="gene ID" value="PGSC0003DMG400035759"/>
</dbReference>